<evidence type="ECO:0000313" key="1">
    <source>
        <dbReference type="EMBL" id="KAG6935174.1"/>
    </source>
</evidence>
<dbReference type="AlphaFoldDB" id="A0A8T1T365"/>
<gene>
    <name evidence="1" type="ORF">G0U57_015425</name>
</gene>
<proteinExistence type="predicted"/>
<dbReference type="Proteomes" id="UP000765507">
    <property type="component" value="Unassembled WGS sequence"/>
</dbReference>
<evidence type="ECO:0000313" key="2">
    <source>
        <dbReference type="Proteomes" id="UP000765507"/>
    </source>
</evidence>
<reference evidence="1 2" key="1">
    <citation type="journal article" date="2020" name="G3 (Bethesda)">
        <title>Draft Genome of the Common Snapping Turtle, Chelydra serpentina, a Model for Phenotypic Plasticity in Reptiles.</title>
        <authorList>
            <person name="Das D."/>
            <person name="Singh S.K."/>
            <person name="Bierstedt J."/>
            <person name="Erickson A."/>
            <person name="Galli G.L.J."/>
            <person name="Crossley D.A. 2nd"/>
            <person name="Rhen T."/>
        </authorList>
    </citation>
    <scope>NUCLEOTIDE SEQUENCE [LARGE SCALE GENOMIC DNA]</scope>
    <source>
        <strain evidence="1">KW</strain>
    </source>
</reference>
<keyword evidence="2" id="KW-1185">Reference proteome</keyword>
<name>A0A8T1T365_CHESE</name>
<dbReference type="OrthoDB" id="9218701at2759"/>
<accession>A0A8T1T365</accession>
<protein>
    <submittedName>
        <fullName evidence="1">Uncharacterized protein</fullName>
    </submittedName>
</protein>
<sequence length="36" mass="4240">MIDSNHETEYAFISMPAKKETFTGHQDNEYEYVLIS</sequence>
<comment type="caution">
    <text evidence="1">The sequence shown here is derived from an EMBL/GenBank/DDBJ whole genome shotgun (WGS) entry which is preliminary data.</text>
</comment>
<dbReference type="EMBL" id="JAHGAV010000047">
    <property type="protein sequence ID" value="KAG6935174.1"/>
    <property type="molecule type" value="Genomic_DNA"/>
</dbReference>
<organism evidence="1 2">
    <name type="scientific">Chelydra serpentina</name>
    <name type="common">Snapping turtle</name>
    <name type="synonym">Testudo serpentina</name>
    <dbReference type="NCBI Taxonomy" id="8475"/>
    <lineage>
        <taxon>Eukaryota</taxon>
        <taxon>Metazoa</taxon>
        <taxon>Chordata</taxon>
        <taxon>Craniata</taxon>
        <taxon>Vertebrata</taxon>
        <taxon>Euteleostomi</taxon>
        <taxon>Archelosauria</taxon>
        <taxon>Testudinata</taxon>
        <taxon>Testudines</taxon>
        <taxon>Cryptodira</taxon>
        <taxon>Durocryptodira</taxon>
        <taxon>Americhelydia</taxon>
        <taxon>Chelydroidea</taxon>
        <taxon>Chelydridae</taxon>
        <taxon>Chelydra</taxon>
    </lineage>
</organism>